<feature type="transmembrane region" description="Helical" evidence="8">
    <location>
        <begin position="82"/>
        <end position="106"/>
    </location>
</feature>
<dbReference type="InterPro" id="IPR036259">
    <property type="entry name" value="MFS_trans_sf"/>
</dbReference>
<reference evidence="9" key="1">
    <citation type="submission" date="2024-05" db="EMBL/GenBank/DDBJ databases">
        <title>Metabacillus sp. nov., isolated from the rhizosphere soil of tomato plants.</title>
        <authorList>
            <person name="Ma R."/>
        </authorList>
    </citation>
    <scope>NUCLEOTIDE SEQUENCE</scope>
    <source>
        <strain evidence="9">DBTR6</strain>
    </source>
</reference>
<dbReference type="Proteomes" id="UP001165287">
    <property type="component" value="Unassembled WGS sequence"/>
</dbReference>
<feature type="transmembrane region" description="Helical" evidence="8">
    <location>
        <begin position="360"/>
        <end position="382"/>
    </location>
</feature>
<dbReference type="PRINTS" id="PR01036">
    <property type="entry name" value="TCRTETB"/>
</dbReference>
<comment type="subcellular location">
    <subcellularLocation>
        <location evidence="1">Cell membrane</location>
        <topology evidence="1">Multi-pass membrane protein</topology>
    </subcellularLocation>
</comment>
<feature type="transmembrane region" description="Helical" evidence="8">
    <location>
        <begin position="459"/>
        <end position="477"/>
    </location>
</feature>
<evidence type="ECO:0000256" key="7">
    <source>
        <dbReference type="SAM" id="MobiDB-lite"/>
    </source>
</evidence>
<dbReference type="SUPFAM" id="SSF103473">
    <property type="entry name" value="MFS general substrate transporter"/>
    <property type="match status" value="1"/>
</dbReference>
<sequence length="505" mass="54988">MTNDGAITDRQIKKGAILTVMLLGAFVAILNQTLMNVALPQMMIDLNISANTAQWLTTAYMLVNGVLIPITAFLIERFTTRVLFLTSMGLFSFGTFICAISPTFPLLLSGRVIQAAGAGILMPLLMIVILTIFPISKRGQAMGYIGLALTFAPAIGPTLSGWIVQNYSWRVLFYIVLPIAVIDFIIGIVLMKNVTKQTYPKLDILGVILSTLGFGGLLYGFSSAGSAGWTSAEVITSLIIGIVTLTLFIRRQMTIDHPMLEFGVFKYNMFTLTTIINIIITMVMFAGMILVPIYLQSIRGFSPLESGLLLLPGAILMGIMSPITGWIFDRVGAKWLSIVGLAITTITTWEFSVLTDSTSYMVLLLNYTARMFGMSMLMMPIMTAGLNQLPQRLNSHGTAMSNTFKQVSGAIGTAFLVTVMSNQTQKHVNEMVAADATSDANQQMAYIINEATIQGINDAFVVATWLSLLATILAFFIKNVKAGEESGKSETAMNPKRERLPQPQG</sequence>
<dbReference type="PANTHER" id="PTHR42718">
    <property type="entry name" value="MAJOR FACILITATOR SUPERFAMILY MULTIDRUG TRANSPORTER MFSC"/>
    <property type="match status" value="1"/>
</dbReference>
<feature type="transmembrane region" description="Helical" evidence="8">
    <location>
        <begin position="335"/>
        <end position="354"/>
    </location>
</feature>
<feature type="transmembrane region" description="Helical" evidence="8">
    <location>
        <begin position="55"/>
        <end position="75"/>
    </location>
</feature>
<feature type="transmembrane region" description="Helical" evidence="8">
    <location>
        <begin position="270"/>
        <end position="295"/>
    </location>
</feature>
<dbReference type="Gene3D" id="1.20.1720.10">
    <property type="entry name" value="Multidrug resistance protein D"/>
    <property type="match status" value="1"/>
</dbReference>
<organism evidence="9 10">
    <name type="scientific">Metabacillus rhizolycopersici</name>
    <dbReference type="NCBI Taxonomy" id="2875709"/>
    <lineage>
        <taxon>Bacteria</taxon>
        <taxon>Bacillati</taxon>
        <taxon>Bacillota</taxon>
        <taxon>Bacilli</taxon>
        <taxon>Bacillales</taxon>
        <taxon>Bacillaceae</taxon>
        <taxon>Metabacillus</taxon>
    </lineage>
</organism>
<gene>
    <name evidence="9" type="ORF">K9V48_07340</name>
</gene>
<evidence type="ECO:0000313" key="10">
    <source>
        <dbReference type="Proteomes" id="UP001165287"/>
    </source>
</evidence>
<dbReference type="NCBIfam" id="TIGR00711">
    <property type="entry name" value="efflux_EmrB"/>
    <property type="match status" value="1"/>
</dbReference>
<keyword evidence="2" id="KW-0813">Transport</keyword>
<keyword evidence="3" id="KW-1003">Cell membrane</keyword>
<feature type="transmembrane region" description="Helical" evidence="8">
    <location>
        <begin position="227"/>
        <end position="249"/>
    </location>
</feature>
<evidence type="ECO:0000256" key="5">
    <source>
        <dbReference type="ARBA" id="ARBA00022989"/>
    </source>
</evidence>
<dbReference type="InterPro" id="IPR011701">
    <property type="entry name" value="MFS"/>
</dbReference>
<dbReference type="Pfam" id="PF07690">
    <property type="entry name" value="MFS_1"/>
    <property type="match status" value="1"/>
</dbReference>
<feature type="transmembrane region" description="Helical" evidence="8">
    <location>
        <begin position="307"/>
        <end position="328"/>
    </location>
</feature>
<evidence type="ECO:0000256" key="8">
    <source>
        <dbReference type="SAM" id="Phobius"/>
    </source>
</evidence>
<feature type="transmembrane region" description="Helical" evidence="8">
    <location>
        <begin position="16"/>
        <end position="35"/>
    </location>
</feature>
<evidence type="ECO:0000256" key="1">
    <source>
        <dbReference type="ARBA" id="ARBA00004651"/>
    </source>
</evidence>
<evidence type="ECO:0000256" key="6">
    <source>
        <dbReference type="ARBA" id="ARBA00023136"/>
    </source>
</evidence>
<feature type="transmembrane region" description="Helical" evidence="8">
    <location>
        <begin position="171"/>
        <end position="190"/>
    </location>
</feature>
<evidence type="ECO:0000256" key="2">
    <source>
        <dbReference type="ARBA" id="ARBA00022448"/>
    </source>
</evidence>
<evidence type="ECO:0000256" key="4">
    <source>
        <dbReference type="ARBA" id="ARBA00022692"/>
    </source>
</evidence>
<feature type="transmembrane region" description="Helical" evidence="8">
    <location>
        <begin position="145"/>
        <end position="165"/>
    </location>
</feature>
<dbReference type="EMBL" id="JAIQUM010000011">
    <property type="protein sequence ID" value="MBZ5750060.1"/>
    <property type="molecule type" value="Genomic_DNA"/>
</dbReference>
<dbReference type="InterPro" id="IPR004638">
    <property type="entry name" value="EmrB-like"/>
</dbReference>
<accession>A0ABS7UP47</accession>
<comment type="caution">
    <text evidence="9">The sequence shown here is derived from an EMBL/GenBank/DDBJ whole genome shotgun (WGS) entry which is preliminary data.</text>
</comment>
<evidence type="ECO:0000313" key="9">
    <source>
        <dbReference type="EMBL" id="MBZ5750060.1"/>
    </source>
</evidence>
<feature type="region of interest" description="Disordered" evidence="7">
    <location>
        <begin position="486"/>
        <end position="505"/>
    </location>
</feature>
<dbReference type="CDD" id="cd17503">
    <property type="entry name" value="MFS_LmrB_MDR_like"/>
    <property type="match status" value="1"/>
</dbReference>
<keyword evidence="6 8" id="KW-0472">Membrane</keyword>
<feature type="compositionally biased region" description="Basic and acidic residues" evidence="7">
    <location>
        <begin position="495"/>
        <end position="505"/>
    </location>
</feature>
<dbReference type="PANTHER" id="PTHR42718:SF24">
    <property type="entry name" value="MAJOR FACILITATOR SUPERFAMILY (MFS) PROFILE DOMAIN-CONTAINING PROTEIN"/>
    <property type="match status" value="1"/>
</dbReference>
<keyword evidence="10" id="KW-1185">Reference proteome</keyword>
<keyword evidence="5 8" id="KW-1133">Transmembrane helix</keyword>
<feature type="transmembrane region" description="Helical" evidence="8">
    <location>
        <begin position="112"/>
        <end position="133"/>
    </location>
</feature>
<feature type="transmembrane region" description="Helical" evidence="8">
    <location>
        <begin position="202"/>
        <end position="221"/>
    </location>
</feature>
<proteinExistence type="predicted"/>
<protein>
    <submittedName>
        <fullName evidence="9">DHA2 family efflux MFS transporter permease subunit</fullName>
    </submittedName>
</protein>
<name>A0ABS7UP47_9BACI</name>
<keyword evidence="4 8" id="KW-0812">Transmembrane</keyword>
<evidence type="ECO:0000256" key="3">
    <source>
        <dbReference type="ARBA" id="ARBA00022475"/>
    </source>
</evidence>
<dbReference type="Gene3D" id="1.20.1250.20">
    <property type="entry name" value="MFS general substrate transporter like domains"/>
    <property type="match status" value="1"/>
</dbReference>